<comment type="subunit">
    <text evidence="5">Homodimer.</text>
</comment>
<reference evidence="8" key="1">
    <citation type="journal article" date="2019" name="Int. J. Syst. Evol. Microbiol.">
        <title>The Global Catalogue of Microorganisms (GCM) 10K type strain sequencing project: providing services to taxonomists for standard genome sequencing and annotation.</title>
        <authorList>
            <consortium name="The Broad Institute Genomics Platform"/>
            <consortium name="The Broad Institute Genome Sequencing Center for Infectious Disease"/>
            <person name="Wu L."/>
            <person name="Ma J."/>
        </authorList>
    </citation>
    <scope>NUCLEOTIDE SEQUENCE [LARGE SCALE GENOMIC DNA]</scope>
    <source>
        <strain evidence="8">CCUG 55609</strain>
    </source>
</reference>
<sequence>MSLEIRPLALDGLLEIRPRKFGDDRGFFSETWNAQKLSDLGIDLQFMQDNHSYSAARGIVRGLHYQLSPYAQDKLIRVVRGAIFDVAVDVRKGSPTFGKWCGIRISAADWNQLLMPKGFAHGYLTLEPETEVIYKVTNPYSPSHERTIRYDDEDIGIEWPLPASQVQLSEKDRSAPPLARAEPFVASQEPEA</sequence>
<evidence type="ECO:0000256" key="6">
    <source>
        <dbReference type="SAM" id="MobiDB-lite"/>
    </source>
</evidence>
<comment type="similarity">
    <text evidence="5">Belongs to the dTDP-4-dehydrorhamnose 3,5-epimerase family.</text>
</comment>
<dbReference type="EC" id="5.1.3.13" evidence="3 5"/>
<dbReference type="Pfam" id="PF00908">
    <property type="entry name" value="dTDP_sugar_isom"/>
    <property type="match status" value="1"/>
</dbReference>
<dbReference type="InterPro" id="IPR011051">
    <property type="entry name" value="RmlC_Cupin_sf"/>
</dbReference>
<evidence type="ECO:0000256" key="4">
    <source>
        <dbReference type="ARBA" id="ARBA00019595"/>
    </source>
</evidence>
<dbReference type="PANTHER" id="PTHR21047">
    <property type="entry name" value="DTDP-6-DEOXY-D-GLUCOSE-3,5 EPIMERASE"/>
    <property type="match status" value="1"/>
</dbReference>
<comment type="catalytic activity">
    <reaction evidence="1 5">
        <text>dTDP-4-dehydro-6-deoxy-alpha-D-glucose = dTDP-4-dehydro-beta-L-rhamnose</text>
        <dbReference type="Rhea" id="RHEA:16969"/>
        <dbReference type="ChEBI" id="CHEBI:57649"/>
        <dbReference type="ChEBI" id="CHEBI:62830"/>
        <dbReference type="EC" id="5.1.3.13"/>
    </reaction>
</comment>
<comment type="pathway">
    <text evidence="5">Carbohydrate biosynthesis; dTDP-L-rhamnose biosynthesis.</text>
</comment>
<dbReference type="EMBL" id="JBHTNF010000013">
    <property type="protein sequence ID" value="MFD1329675.1"/>
    <property type="molecule type" value="Genomic_DNA"/>
</dbReference>
<keyword evidence="5 7" id="KW-0413">Isomerase</keyword>
<dbReference type="InterPro" id="IPR014710">
    <property type="entry name" value="RmlC-like_jellyroll"/>
</dbReference>
<feature type="region of interest" description="Disordered" evidence="6">
    <location>
        <begin position="166"/>
        <end position="192"/>
    </location>
</feature>
<dbReference type="CDD" id="cd00438">
    <property type="entry name" value="cupin_RmlC"/>
    <property type="match status" value="1"/>
</dbReference>
<name>A0ABW3Z0I1_MYCRA</name>
<dbReference type="PANTHER" id="PTHR21047:SF2">
    <property type="entry name" value="THYMIDINE DIPHOSPHO-4-KETO-RHAMNOSE 3,5-EPIMERASE"/>
    <property type="match status" value="1"/>
</dbReference>
<evidence type="ECO:0000256" key="2">
    <source>
        <dbReference type="ARBA" id="ARBA00001997"/>
    </source>
</evidence>
<dbReference type="NCBIfam" id="TIGR01221">
    <property type="entry name" value="rmlC"/>
    <property type="match status" value="1"/>
</dbReference>
<organism evidence="7 8">
    <name type="scientific">Mycoplana ramosa</name>
    <name type="common">Mycoplana bullata</name>
    <dbReference type="NCBI Taxonomy" id="40837"/>
    <lineage>
        <taxon>Bacteria</taxon>
        <taxon>Pseudomonadati</taxon>
        <taxon>Pseudomonadota</taxon>
        <taxon>Alphaproteobacteria</taxon>
        <taxon>Hyphomicrobiales</taxon>
        <taxon>Rhizobiaceae</taxon>
        <taxon>Mycoplana</taxon>
    </lineage>
</organism>
<dbReference type="GO" id="GO:0008830">
    <property type="term" value="F:dTDP-4-dehydrorhamnose 3,5-epimerase activity"/>
    <property type="evidence" value="ECO:0007669"/>
    <property type="project" value="UniProtKB-EC"/>
</dbReference>
<dbReference type="InterPro" id="IPR000888">
    <property type="entry name" value="RmlC-like"/>
</dbReference>
<accession>A0ABW3Z0I1</accession>
<evidence type="ECO:0000256" key="3">
    <source>
        <dbReference type="ARBA" id="ARBA00012098"/>
    </source>
</evidence>
<evidence type="ECO:0000313" key="7">
    <source>
        <dbReference type="EMBL" id="MFD1329675.1"/>
    </source>
</evidence>
<dbReference type="SUPFAM" id="SSF51182">
    <property type="entry name" value="RmlC-like cupins"/>
    <property type="match status" value="1"/>
</dbReference>
<evidence type="ECO:0000256" key="5">
    <source>
        <dbReference type="RuleBase" id="RU364069"/>
    </source>
</evidence>
<evidence type="ECO:0000313" key="8">
    <source>
        <dbReference type="Proteomes" id="UP001597173"/>
    </source>
</evidence>
<comment type="function">
    <text evidence="2 5">Catalyzes the epimerization of the C3' and C5'positions of dTDP-6-deoxy-D-xylo-4-hexulose, forming dTDP-6-deoxy-L-lyxo-4-hexulose.</text>
</comment>
<protein>
    <recommendedName>
        <fullName evidence="4 5">dTDP-4-dehydrorhamnose 3,5-epimerase</fullName>
        <ecNumber evidence="3 5">5.1.3.13</ecNumber>
    </recommendedName>
    <alternativeName>
        <fullName evidence="5">Thymidine diphospho-4-keto-rhamnose 3,5-epimerase</fullName>
    </alternativeName>
</protein>
<dbReference type="Proteomes" id="UP001597173">
    <property type="component" value="Unassembled WGS sequence"/>
</dbReference>
<comment type="caution">
    <text evidence="7">The sequence shown here is derived from an EMBL/GenBank/DDBJ whole genome shotgun (WGS) entry which is preliminary data.</text>
</comment>
<keyword evidence="8" id="KW-1185">Reference proteome</keyword>
<evidence type="ECO:0000256" key="1">
    <source>
        <dbReference type="ARBA" id="ARBA00001298"/>
    </source>
</evidence>
<proteinExistence type="inferred from homology"/>
<dbReference type="Gene3D" id="2.60.120.10">
    <property type="entry name" value="Jelly Rolls"/>
    <property type="match status" value="1"/>
</dbReference>
<dbReference type="RefSeq" id="WP_374840896.1">
    <property type="nucleotide sequence ID" value="NZ_JBHEEW010000017.1"/>
</dbReference>
<gene>
    <name evidence="7" type="primary">rfbC</name>
    <name evidence="7" type="ORF">ACFQ33_17440</name>
</gene>